<proteinExistence type="predicted"/>
<dbReference type="STRING" id="1754191.A0A1Y1UUY0"/>
<dbReference type="SUPFAM" id="SSF51445">
    <property type="entry name" value="(Trans)glycosidases"/>
    <property type="match status" value="1"/>
</dbReference>
<reference evidence="1 2" key="1">
    <citation type="submission" date="2016-08" db="EMBL/GenBank/DDBJ databases">
        <title>Genomes of anaerobic fungi encode conserved fungal cellulosomes for biomass hydrolysis.</title>
        <authorList>
            <consortium name="DOE Joint Genome Institute"/>
            <person name="Haitjema C.H."/>
            <person name="Gilmore S.P."/>
            <person name="Henske J.K."/>
            <person name="Solomon K.V."/>
            <person name="De Groot R."/>
            <person name="Kuo A."/>
            <person name="Mondo S.J."/>
            <person name="Salamov A.A."/>
            <person name="Labutti K."/>
            <person name="Zhao Z."/>
            <person name="Chiniquy J."/>
            <person name="Barry K."/>
            <person name="Brewer H.M."/>
            <person name="Purvine S.O."/>
            <person name="Wright A.T."/>
            <person name="Boxma B."/>
            <person name="Van Alen T."/>
            <person name="Hackstein J.H."/>
            <person name="Baker S.E."/>
            <person name="Grigoriev I.V."/>
            <person name="O'Malley M.A."/>
        </authorList>
    </citation>
    <scope>NUCLEOTIDE SEQUENCE [LARGE SCALE GENOMIC DNA]</scope>
    <source>
        <strain evidence="2">finn</strain>
    </source>
</reference>
<reference evidence="1 2" key="2">
    <citation type="submission" date="2016-08" db="EMBL/GenBank/DDBJ databases">
        <title>Pervasive Adenine N6-methylation of Active Genes in Fungi.</title>
        <authorList>
            <consortium name="DOE Joint Genome Institute"/>
            <person name="Mondo S.J."/>
            <person name="Dannebaum R.O."/>
            <person name="Kuo R.C."/>
            <person name="Labutti K."/>
            <person name="Haridas S."/>
            <person name="Kuo A."/>
            <person name="Salamov A."/>
            <person name="Ahrendt S.R."/>
            <person name="Lipzen A."/>
            <person name="Sullivan W."/>
            <person name="Andreopoulos W.B."/>
            <person name="Clum A."/>
            <person name="Lindquist E."/>
            <person name="Daum C."/>
            <person name="Ramamoorthy G.K."/>
            <person name="Gryganskyi A."/>
            <person name="Culley D."/>
            <person name="Magnuson J.K."/>
            <person name="James T.Y."/>
            <person name="O'Malley M.A."/>
            <person name="Stajich J.E."/>
            <person name="Spatafora J.W."/>
            <person name="Visel A."/>
            <person name="Grigoriev I.V."/>
        </authorList>
    </citation>
    <scope>NUCLEOTIDE SEQUENCE [LARGE SCALE GENOMIC DNA]</scope>
    <source>
        <strain evidence="2">finn</strain>
    </source>
</reference>
<dbReference type="AlphaFoldDB" id="A0A1Y1UUY0"/>
<name>A0A1Y1UUY0_9FUNG</name>
<sequence>MCSSKKSSYVPTIGYDAKNNPSKKCLGGWFYKIHTKSAKENAAFAKKHNWNYVLLTSNVNSEYSRELLVNNTRAFREQGIAVHIMCLEDTFYIDNPITAYNEISSILNFVNEQQLDIQGIHIDCEPHAKKEWKDAGTEERNVIFKHYLEVIEYGRKAINEIRPDTTYSGAVAWWYSSITKKNELEYGRGYDLVNKDRFDFIFPMIYDGAGGTVDKVISRSEDYITDNAATVIGIAISDYDNASFNAIIQSITNIRGESDYFNGISVFANHLYSDW</sequence>
<evidence type="ECO:0008006" key="3">
    <source>
        <dbReference type="Google" id="ProtNLM"/>
    </source>
</evidence>
<organism evidence="1 2">
    <name type="scientific">Piromyces finnis</name>
    <dbReference type="NCBI Taxonomy" id="1754191"/>
    <lineage>
        <taxon>Eukaryota</taxon>
        <taxon>Fungi</taxon>
        <taxon>Fungi incertae sedis</taxon>
        <taxon>Chytridiomycota</taxon>
        <taxon>Chytridiomycota incertae sedis</taxon>
        <taxon>Neocallimastigomycetes</taxon>
        <taxon>Neocallimastigales</taxon>
        <taxon>Neocallimastigaceae</taxon>
        <taxon>Piromyces</taxon>
    </lineage>
</organism>
<accession>A0A1Y1UUY0</accession>
<dbReference type="Proteomes" id="UP000193719">
    <property type="component" value="Unassembled WGS sequence"/>
</dbReference>
<dbReference type="OrthoDB" id="2129791at2759"/>
<dbReference type="InterPro" id="IPR017853">
    <property type="entry name" value="GH"/>
</dbReference>
<protein>
    <recommendedName>
        <fullName evidence="3">Glycoside hydrolase</fullName>
    </recommendedName>
</protein>
<comment type="caution">
    <text evidence="1">The sequence shown here is derived from an EMBL/GenBank/DDBJ whole genome shotgun (WGS) entry which is preliminary data.</text>
</comment>
<gene>
    <name evidence="1" type="ORF">BCR36DRAFT_587789</name>
</gene>
<dbReference type="EMBL" id="MCFH01000079">
    <property type="protein sequence ID" value="ORX41764.1"/>
    <property type="molecule type" value="Genomic_DNA"/>
</dbReference>
<evidence type="ECO:0000313" key="2">
    <source>
        <dbReference type="Proteomes" id="UP000193719"/>
    </source>
</evidence>
<evidence type="ECO:0000313" key="1">
    <source>
        <dbReference type="EMBL" id="ORX41764.1"/>
    </source>
</evidence>
<keyword evidence="2" id="KW-1185">Reference proteome</keyword>
<dbReference type="Gene3D" id="3.20.20.80">
    <property type="entry name" value="Glycosidases"/>
    <property type="match status" value="1"/>
</dbReference>